<feature type="compositionally biased region" description="Polar residues" evidence="1">
    <location>
        <begin position="357"/>
        <end position="366"/>
    </location>
</feature>
<dbReference type="PROSITE" id="PS00028">
    <property type="entry name" value="ZINC_FINGER_C2H2_1"/>
    <property type="match status" value="1"/>
</dbReference>
<keyword evidence="4" id="KW-1185">Reference proteome</keyword>
<dbReference type="EMBL" id="PQXO01000155">
    <property type="protein sequence ID" value="TGO88551.1"/>
    <property type="molecule type" value="Genomic_DNA"/>
</dbReference>
<feature type="region of interest" description="Disordered" evidence="1">
    <location>
        <begin position="322"/>
        <end position="370"/>
    </location>
</feature>
<proteinExistence type="predicted"/>
<feature type="compositionally biased region" description="Polar residues" evidence="1">
    <location>
        <begin position="693"/>
        <end position="702"/>
    </location>
</feature>
<feature type="region of interest" description="Disordered" evidence="1">
    <location>
        <begin position="660"/>
        <end position="711"/>
    </location>
</feature>
<dbReference type="AlphaFoldDB" id="A0A4Z1KVM4"/>
<feature type="compositionally biased region" description="Low complexity" evidence="1">
    <location>
        <begin position="330"/>
        <end position="349"/>
    </location>
</feature>
<evidence type="ECO:0000256" key="1">
    <source>
        <dbReference type="SAM" id="MobiDB-lite"/>
    </source>
</evidence>
<reference evidence="3 4" key="1">
    <citation type="submission" date="2017-12" db="EMBL/GenBank/DDBJ databases">
        <title>Comparative genomics of Botrytis spp.</title>
        <authorList>
            <person name="Valero-Jimenez C.A."/>
            <person name="Tapia P."/>
            <person name="Veloso J."/>
            <person name="Silva-Moreno E."/>
            <person name="Staats M."/>
            <person name="Valdes J.H."/>
            <person name="Van Kan J.A.L."/>
        </authorList>
    </citation>
    <scope>NUCLEOTIDE SEQUENCE [LARGE SCALE GENOMIC DNA]</scope>
    <source>
        <strain evidence="3 4">MUCL3349</strain>
    </source>
</reference>
<accession>A0A4Z1KVM4</accession>
<feature type="compositionally biased region" description="Basic residues" evidence="1">
    <location>
        <begin position="675"/>
        <end position="685"/>
    </location>
</feature>
<gene>
    <name evidence="3" type="ORF">BPOR_0155g00050</name>
</gene>
<name>A0A4Z1KVM4_9HELO</name>
<feature type="domain" description="C2H2-type" evidence="2">
    <location>
        <begin position="629"/>
        <end position="652"/>
    </location>
</feature>
<evidence type="ECO:0000259" key="2">
    <source>
        <dbReference type="PROSITE" id="PS00028"/>
    </source>
</evidence>
<protein>
    <recommendedName>
        <fullName evidence="2">C2H2-type domain-containing protein</fullName>
    </recommendedName>
</protein>
<sequence length="711" mass="79678">MHFRIFHHRLCLHWTKIEKLDKSDFRTVCCRSPQQQKKATGKKAFTMFGRRYGIPSSLRISTDSRNEVQCTGSPHSCECSNRKNIMEYLQNDPTLPYRDSIMNGSRKETALTPQSVFSSDCGYISPSLKNFPESANAIFLTELSGENNFHELPDSSLLSELPEGSLNYGQSTSVAVHSFSNNQKRISSTLQAIVSPSSASKGHFASLDTPKAGSTFVTEFTCVDDDQIGSRTPWYIETQESIPSAGHCLSDDIGFGNSAEFEMTDTTAEMRTQMDAACLSLEPSISMTLQSPRFRGSMCPAIQTDVRRFGSNLDAIQHQGRLFEVSPQISSPDTASTDTSSETSPSDSSYGPRAPQSDYTSATSPRSIFPGDERLGFENEFFSKARQLVNPSESSHERYFDQSYSLQSKHPNDFNWFGLATIQFELDDLCRDQKMQASYHPDFKENTLESGDRGVIDNPLTAYMAQSATAIDQRLPNNFPTGDAAQYLQSTIQCGLDCLNNFIPGAEKFATTGAATFTPTMDTENQFALNFFGTYEEKHASPWSAENVRGFNKNFNFATIPETQLPIEEEQARISTYDTPSPKSDTKVIRCSYAGCNYEPGGEDQWKSGNLRRHEKEKHKITLKDRVVCKMRDCKATFTRTGNRDAHLENMHGAVIVRQKRNRRNSMAENTKQPRAGRRITKAPRKIGGMTNRPKQNRSQSVPEVLRNTEF</sequence>
<organism evidence="3 4">
    <name type="scientific">Botrytis porri</name>
    <dbReference type="NCBI Taxonomy" id="87229"/>
    <lineage>
        <taxon>Eukaryota</taxon>
        <taxon>Fungi</taxon>
        <taxon>Dikarya</taxon>
        <taxon>Ascomycota</taxon>
        <taxon>Pezizomycotina</taxon>
        <taxon>Leotiomycetes</taxon>
        <taxon>Helotiales</taxon>
        <taxon>Sclerotiniaceae</taxon>
        <taxon>Botrytis</taxon>
    </lineage>
</organism>
<dbReference type="Proteomes" id="UP000297280">
    <property type="component" value="Unassembled WGS sequence"/>
</dbReference>
<evidence type="ECO:0000313" key="3">
    <source>
        <dbReference type="EMBL" id="TGO88551.1"/>
    </source>
</evidence>
<comment type="caution">
    <text evidence="3">The sequence shown here is derived from an EMBL/GenBank/DDBJ whole genome shotgun (WGS) entry which is preliminary data.</text>
</comment>
<dbReference type="InterPro" id="IPR013087">
    <property type="entry name" value="Znf_C2H2_type"/>
</dbReference>
<dbReference type="STRING" id="87229.A0A4Z1KVM4"/>
<evidence type="ECO:0000313" key="4">
    <source>
        <dbReference type="Proteomes" id="UP000297280"/>
    </source>
</evidence>